<gene>
    <name evidence="1" type="ORF">AaE_009100</name>
</gene>
<organism evidence="1 2">
    <name type="scientific">Aphanomyces astaci</name>
    <name type="common">Crayfish plague agent</name>
    <dbReference type="NCBI Taxonomy" id="112090"/>
    <lineage>
        <taxon>Eukaryota</taxon>
        <taxon>Sar</taxon>
        <taxon>Stramenopiles</taxon>
        <taxon>Oomycota</taxon>
        <taxon>Saprolegniomycetes</taxon>
        <taxon>Saprolegniales</taxon>
        <taxon>Verrucalvaceae</taxon>
        <taxon>Aphanomyces</taxon>
    </lineage>
</organism>
<evidence type="ECO:0000313" key="1">
    <source>
        <dbReference type="EMBL" id="KAF0735046.1"/>
    </source>
</evidence>
<evidence type="ECO:0000313" key="2">
    <source>
        <dbReference type="Proteomes" id="UP000469452"/>
    </source>
</evidence>
<comment type="caution">
    <text evidence="1">The sequence shown here is derived from an EMBL/GenBank/DDBJ whole genome shotgun (WGS) entry which is preliminary data.</text>
</comment>
<name>A0A6A4ZY63_APHAT</name>
<dbReference type="Proteomes" id="UP000469452">
    <property type="component" value="Unassembled WGS sequence"/>
</dbReference>
<dbReference type="EMBL" id="VJMI01014937">
    <property type="protein sequence ID" value="KAF0735046.1"/>
    <property type="molecule type" value="Genomic_DNA"/>
</dbReference>
<dbReference type="AlphaFoldDB" id="A0A6A4ZY63"/>
<accession>A0A6A4ZY63</accession>
<proteinExistence type="predicted"/>
<protein>
    <submittedName>
        <fullName evidence="1">Uncharacterized protein</fullName>
    </submittedName>
</protein>
<reference evidence="1 2" key="1">
    <citation type="submission" date="2019-06" db="EMBL/GenBank/DDBJ databases">
        <title>Genomics analysis of Aphanomyces spp. identifies a new class of oomycete effector associated with host adaptation.</title>
        <authorList>
            <person name="Gaulin E."/>
        </authorList>
    </citation>
    <scope>NUCLEOTIDE SEQUENCE [LARGE SCALE GENOMIC DNA]</scope>
    <source>
        <strain evidence="1 2">E</strain>
    </source>
</reference>
<sequence length="227" mass="24978">MGVEAITDHVKPSRLFGRVPIHQPIVEHHQHLTVFEPNLPFGLAPVVHHDETMEIDATDERPSLTMPPILTLDGPPPIRSILDDFGEMETGDNSIMQPTTELDLVANSSSSADLANIELRTSLQRFSDHVSAQILTLRASSLEHQAATTDLSHRVDETLSSTRAWQLAATDELVHLGNAADTVTERNKTLTQDVSSIQVELQASRLSSTTRPFCKTACYFSKHALIS</sequence>